<geneLocation type="mitochondrion" evidence="3"/>
<dbReference type="InterPro" id="IPR019197">
    <property type="entry name" value="Biotin-prot_ligase_N"/>
</dbReference>
<name>A0A3P3Y9K0_PLABS</name>
<reference evidence="3 4" key="1">
    <citation type="submission" date="2018-03" db="EMBL/GenBank/DDBJ databases">
        <authorList>
            <person name="Fogelqvist J."/>
        </authorList>
    </citation>
    <scope>NUCLEOTIDE SEQUENCE [LARGE SCALE GENOMIC DNA]</scope>
</reference>
<evidence type="ECO:0000256" key="1">
    <source>
        <dbReference type="ARBA" id="ARBA00022962"/>
    </source>
</evidence>
<dbReference type="GO" id="GO:0005829">
    <property type="term" value="C:cytosol"/>
    <property type="evidence" value="ECO:0007669"/>
    <property type="project" value="TreeGrafter"/>
</dbReference>
<dbReference type="GO" id="GO:0004359">
    <property type="term" value="F:glutaminase activity"/>
    <property type="evidence" value="ECO:0007669"/>
    <property type="project" value="InterPro"/>
</dbReference>
<dbReference type="PANTHER" id="PTHR31559">
    <property type="entry name" value="PYRIDOXAL 5'-PHOSPHATE SYNTHASE SUBUNIT SNO"/>
    <property type="match status" value="1"/>
</dbReference>
<organism evidence="3 4">
    <name type="scientific">Plasmodiophora brassicae</name>
    <name type="common">Clubroot disease agent</name>
    <dbReference type="NCBI Taxonomy" id="37360"/>
    <lineage>
        <taxon>Eukaryota</taxon>
        <taxon>Sar</taxon>
        <taxon>Rhizaria</taxon>
        <taxon>Endomyxa</taxon>
        <taxon>Phytomyxea</taxon>
        <taxon>Plasmodiophorida</taxon>
        <taxon>Plasmodiophoridae</taxon>
        <taxon>Plasmodiophora</taxon>
    </lineage>
</organism>
<dbReference type="GO" id="GO:0042823">
    <property type="term" value="P:pyridoxal phosphate biosynthetic process"/>
    <property type="evidence" value="ECO:0007669"/>
    <property type="project" value="InterPro"/>
</dbReference>
<dbReference type="AlphaFoldDB" id="A0A3P3Y9K0"/>
<gene>
    <name evidence="3" type="ORF">PLBR_LOCUS4062</name>
</gene>
<dbReference type="InterPro" id="IPR002161">
    <property type="entry name" value="PdxT/SNO"/>
</dbReference>
<evidence type="ECO:0000313" key="3">
    <source>
        <dbReference type="EMBL" id="SPQ96847.1"/>
    </source>
</evidence>
<dbReference type="Proteomes" id="UP000290189">
    <property type="component" value="Unassembled WGS sequence"/>
</dbReference>
<dbReference type="GO" id="GO:0008614">
    <property type="term" value="P:pyridoxine metabolic process"/>
    <property type="evidence" value="ECO:0007669"/>
    <property type="project" value="TreeGrafter"/>
</dbReference>
<dbReference type="InterPro" id="IPR029062">
    <property type="entry name" value="Class_I_gatase-like"/>
</dbReference>
<dbReference type="PANTHER" id="PTHR31559:SF0">
    <property type="entry name" value="PYRIDOXAL 5'-PHOSPHATE SYNTHASE SUBUNIT SNO1-RELATED"/>
    <property type="match status" value="1"/>
</dbReference>
<feature type="domain" description="Biotin-protein ligase N-terminal" evidence="2">
    <location>
        <begin position="56"/>
        <end position="287"/>
    </location>
</feature>
<accession>A0A3P3Y9K0</accession>
<keyword evidence="3" id="KW-0496">Mitochondrion</keyword>
<dbReference type="Gene3D" id="3.40.50.880">
    <property type="match status" value="1"/>
</dbReference>
<dbReference type="GO" id="GO:1903600">
    <property type="term" value="C:glutaminase complex"/>
    <property type="evidence" value="ECO:0007669"/>
    <property type="project" value="TreeGrafter"/>
</dbReference>
<proteinExistence type="predicted"/>
<sequence length="291" mass="31409">MWKIANCRVGMRHDVSVPVCSGGKTDTRLPMGVTVELLLAVTIWWTGAMAAHRVAVVYGGRGTDALAVRETVRCLRAHADACSVRVASDAQAIAEACHDGRTAAIVIPGGRDLPYVDDLSPNATECVRRFVDSGGLYIGICAGAYFACRRVEFEVGREEYEVVGDRHLRLVDAVARGPAYSGFQYGTDQGAHAATVQLSDSIALPLYFNGGPAFDISREASGVEVLGSYGDGRPAIIRRRVGKGSVLLSGVHFEFSPWAVSRDDIRGKLAAFDDERIRFIRHLLAEVLMSP</sequence>
<keyword evidence="1" id="KW-0315">Glutamine amidotransferase</keyword>
<dbReference type="SUPFAM" id="SSF52317">
    <property type="entry name" value="Class I glutamine amidotransferase-like"/>
    <property type="match status" value="1"/>
</dbReference>
<protein>
    <recommendedName>
        <fullName evidence="2">Biotin-protein ligase N-terminal domain-containing protein</fullName>
    </recommendedName>
</protein>
<dbReference type="EMBL" id="OVEO01000006">
    <property type="protein sequence ID" value="SPQ96847.1"/>
    <property type="molecule type" value="Genomic_DNA"/>
</dbReference>
<dbReference type="Pfam" id="PF09825">
    <property type="entry name" value="BPL_N"/>
    <property type="match status" value="1"/>
</dbReference>
<evidence type="ECO:0000259" key="2">
    <source>
        <dbReference type="Pfam" id="PF09825"/>
    </source>
</evidence>
<evidence type="ECO:0000313" key="4">
    <source>
        <dbReference type="Proteomes" id="UP000290189"/>
    </source>
</evidence>